<dbReference type="KEGG" id="bcop:JD108_11805"/>
<accession>A0A7T5EHD0</accession>
<reference evidence="1 3" key="1">
    <citation type="submission" date="2020-12" db="EMBL/GenBank/DDBJ databases">
        <title>strain FJAT-54423T represents a novel species of the genus Brevibacillus.</title>
        <authorList>
            <person name="Tang R."/>
        </authorList>
    </citation>
    <scope>NUCLEOTIDE SEQUENCE [LARGE SCALE GENOMIC DNA]</scope>
    <source>
        <strain evidence="1 3">FJAT-54423</strain>
    </source>
</reference>
<sequence>MVNAFQNNQFSNAAVTGFQSGQANFGLSNEATYQAQTAGIPAAFGGGAQAVFQPGFAGTDVQQVRNQIARDGGYGYTGAQQSFAQTAGNAGVPASFGGGAQAIFQPGFAGTDAQQVRNEIARDIGFGVQPNFANAGFGQSVGTAGIPAAFGGGAQAIFQPGFAGTDAQQVRNQISRDGGFGYGNF</sequence>
<dbReference type="Proteomes" id="UP000677234">
    <property type="component" value="Chromosome"/>
</dbReference>
<evidence type="ECO:0000313" key="4">
    <source>
        <dbReference type="Proteomes" id="UP000677234"/>
    </source>
</evidence>
<dbReference type="AlphaFoldDB" id="A0A7T5EHD0"/>
<dbReference type="EMBL" id="CP066308">
    <property type="protein sequence ID" value="QQE72652.1"/>
    <property type="molecule type" value="Genomic_DNA"/>
</dbReference>
<protein>
    <submittedName>
        <fullName evidence="1">Uncharacterized protein</fullName>
    </submittedName>
</protein>
<reference evidence="2" key="2">
    <citation type="submission" date="2021-04" db="EMBL/GenBank/DDBJ databases">
        <title>Brevibacillus composti FJAT-54423, complete genome.</title>
        <authorList>
            <person name="Tang R."/>
        </authorList>
    </citation>
    <scope>NUCLEOTIDE SEQUENCE</scope>
    <source>
        <strain evidence="2">FJAT-54424</strain>
    </source>
</reference>
<name>A0A7T5EHD0_9BACL</name>
<keyword evidence="4" id="KW-1185">Reference proteome</keyword>
<dbReference type="RefSeq" id="WP_198826285.1">
    <property type="nucleotide sequence ID" value="NZ_CP066308.1"/>
</dbReference>
<dbReference type="EMBL" id="CP073708">
    <property type="protein sequence ID" value="QUO39730.1"/>
    <property type="molecule type" value="Genomic_DNA"/>
</dbReference>
<organism evidence="1 3">
    <name type="scientific">Brevibacillus composti</name>
    <dbReference type="NCBI Taxonomy" id="2796470"/>
    <lineage>
        <taxon>Bacteria</taxon>
        <taxon>Bacillati</taxon>
        <taxon>Bacillota</taxon>
        <taxon>Bacilli</taxon>
        <taxon>Bacillales</taxon>
        <taxon>Paenibacillaceae</taxon>
        <taxon>Brevibacillus</taxon>
    </lineage>
</organism>
<evidence type="ECO:0000313" key="3">
    <source>
        <dbReference type="Proteomes" id="UP000595847"/>
    </source>
</evidence>
<gene>
    <name evidence="1" type="ORF">JD108_11805</name>
    <name evidence="2" type="ORF">KDJ56_11750</name>
</gene>
<proteinExistence type="predicted"/>
<evidence type="ECO:0000313" key="1">
    <source>
        <dbReference type="EMBL" id="QQE72652.1"/>
    </source>
</evidence>
<dbReference type="Proteomes" id="UP000595847">
    <property type="component" value="Chromosome"/>
</dbReference>
<evidence type="ECO:0000313" key="2">
    <source>
        <dbReference type="EMBL" id="QUO39730.1"/>
    </source>
</evidence>